<evidence type="ECO:0000313" key="4">
    <source>
        <dbReference type="Proteomes" id="UP000283497"/>
    </source>
</evidence>
<dbReference type="Proteomes" id="UP000283497">
    <property type="component" value="Unassembled WGS sequence"/>
</dbReference>
<dbReference type="PANTHER" id="PTHR34817:SF1">
    <property type="entry name" value="NUCLEOTIDYLTRANSFERASE"/>
    <property type="match status" value="1"/>
</dbReference>
<evidence type="ECO:0000313" key="1">
    <source>
        <dbReference type="EMBL" id="RGI87480.1"/>
    </source>
</evidence>
<name>A0A374NLY8_9FIRM</name>
<evidence type="ECO:0000313" key="3">
    <source>
        <dbReference type="Proteomes" id="UP000262524"/>
    </source>
</evidence>
<dbReference type="EMBL" id="QSOE01000045">
    <property type="protein sequence ID" value="RGI87480.1"/>
    <property type="molecule type" value="Genomic_DNA"/>
</dbReference>
<comment type="caution">
    <text evidence="1">The sequence shown here is derived from an EMBL/GenBank/DDBJ whole genome shotgun (WGS) entry which is preliminary data.</text>
</comment>
<protein>
    <recommendedName>
        <fullName evidence="5">Nucleotidyltransferase</fullName>
    </recommendedName>
</protein>
<dbReference type="Proteomes" id="UP000262524">
    <property type="component" value="Unassembled WGS sequence"/>
</dbReference>
<dbReference type="EMBL" id="QRNJ01000028">
    <property type="protein sequence ID" value="RHK39141.1"/>
    <property type="molecule type" value="Genomic_DNA"/>
</dbReference>
<evidence type="ECO:0000313" key="2">
    <source>
        <dbReference type="EMBL" id="RHK39141.1"/>
    </source>
</evidence>
<dbReference type="AlphaFoldDB" id="A0A374NLY8"/>
<dbReference type="InterPro" id="IPR018775">
    <property type="entry name" value="RlaP"/>
</dbReference>
<dbReference type="Pfam" id="PF10127">
    <property type="entry name" value="RlaP"/>
    <property type="match status" value="1"/>
</dbReference>
<dbReference type="RefSeq" id="WP_117982606.1">
    <property type="nucleotide sequence ID" value="NZ_DBGCSG010000010.1"/>
</dbReference>
<accession>A0A374NLY8</accession>
<dbReference type="PANTHER" id="PTHR34817">
    <property type="entry name" value="NUCLEOTIDYLTRANSFERASE"/>
    <property type="match status" value="1"/>
</dbReference>
<sequence>MNINEIKQLTKGKQYNFLRDNEHLGKNIVLLGVTGSHGTGVNTKNSDVDIRGCATNSKREILLGKDFEKIEDKPTDTIVYSFPKLVRLLTKCSPGVIELLGLKKEYYLYISEVGQRILDNKKMFLTQKAIKSFGGAVTNQLKLIRSGKAKNIGKECSLLIRMYLIGLDIIEKGEIITYREKERDLLLDIRNGKYIDKNGNIMSEFFKIVQKYEDRFIHAKEITTLPKEPDWEAINDFISSVNEDIVCWQIPERYKEL</sequence>
<evidence type="ECO:0008006" key="5">
    <source>
        <dbReference type="Google" id="ProtNLM"/>
    </source>
</evidence>
<organism evidence="1 3">
    <name type="scientific">Anaerobutyricum hallii</name>
    <dbReference type="NCBI Taxonomy" id="39488"/>
    <lineage>
        <taxon>Bacteria</taxon>
        <taxon>Bacillati</taxon>
        <taxon>Bacillota</taxon>
        <taxon>Clostridia</taxon>
        <taxon>Lachnospirales</taxon>
        <taxon>Lachnospiraceae</taxon>
        <taxon>Anaerobutyricum</taxon>
    </lineage>
</organism>
<gene>
    <name evidence="2" type="ORF">DW068_08250</name>
    <name evidence="1" type="ORF">DXD91_08175</name>
</gene>
<proteinExistence type="predicted"/>
<reference evidence="3 4" key="1">
    <citation type="submission" date="2018-08" db="EMBL/GenBank/DDBJ databases">
        <title>A genome reference for cultivated species of the human gut microbiota.</title>
        <authorList>
            <person name="Zou Y."/>
            <person name="Xue W."/>
            <person name="Luo G."/>
        </authorList>
    </citation>
    <scope>NUCLEOTIDE SEQUENCE [LARGE SCALE GENOMIC DNA]</scope>
    <source>
        <strain evidence="2 4">AF45-14BH</strain>
        <strain evidence="1 3">TM10-1AC</strain>
    </source>
</reference>